<evidence type="ECO:0008006" key="3">
    <source>
        <dbReference type="Google" id="ProtNLM"/>
    </source>
</evidence>
<name>A0ABU9HP83_9FLAO</name>
<gene>
    <name evidence="1" type="ORF">AAEO59_12920</name>
</gene>
<reference evidence="1 2" key="1">
    <citation type="submission" date="2024-04" db="EMBL/GenBank/DDBJ databases">
        <title>Flavobacterium sp. DGU99 16S ribosomal RNA gene Genome sequencing and assembly.</title>
        <authorList>
            <person name="Park S."/>
        </authorList>
    </citation>
    <scope>NUCLEOTIDE SEQUENCE [LARGE SCALE GENOMIC DNA]</scope>
    <source>
        <strain evidence="1 2">DGU99</strain>
    </source>
</reference>
<dbReference type="RefSeq" id="WP_341701164.1">
    <property type="nucleotide sequence ID" value="NZ_JBBYHU010000029.1"/>
</dbReference>
<protein>
    <recommendedName>
        <fullName evidence="3">7-cyano-7-deazaguanine synthase</fullName>
    </recommendedName>
</protein>
<keyword evidence="2" id="KW-1185">Reference proteome</keyword>
<sequence length="235" mass="27596">MAASNLLWTGGWDSTFRLLQIIFIEKKTVQPIYILDKNRKSLNKELETIENISNKIQSLDQEAYSRILPVRYINKDSNICEEIKNSSLIIKALTKMGSQHEWISQYCHTHNLKNIEMSIEKNENPQSFTQFLVKNYININPVNPTNKELYNNLNTVFKYYSFPLIDISKKEMIMVIKKNVHWEEIMNLTWFCHKPKKNKACGQCVPCITVIKKGLGFRIPKINRIKGRFKILLNK</sequence>
<dbReference type="Proteomes" id="UP001398556">
    <property type="component" value="Unassembled WGS sequence"/>
</dbReference>
<dbReference type="InterPro" id="IPR014729">
    <property type="entry name" value="Rossmann-like_a/b/a_fold"/>
</dbReference>
<evidence type="ECO:0000313" key="2">
    <source>
        <dbReference type="Proteomes" id="UP001398556"/>
    </source>
</evidence>
<evidence type="ECO:0000313" key="1">
    <source>
        <dbReference type="EMBL" id="MEL1241956.1"/>
    </source>
</evidence>
<dbReference type="EMBL" id="JBBYHU010000029">
    <property type="protein sequence ID" value="MEL1241956.1"/>
    <property type="molecule type" value="Genomic_DNA"/>
</dbReference>
<dbReference type="Gene3D" id="3.40.50.620">
    <property type="entry name" value="HUPs"/>
    <property type="match status" value="1"/>
</dbReference>
<organism evidence="1 2">
    <name type="scientific">Flavobacterium flavipallidum</name>
    <dbReference type="NCBI Taxonomy" id="3139140"/>
    <lineage>
        <taxon>Bacteria</taxon>
        <taxon>Pseudomonadati</taxon>
        <taxon>Bacteroidota</taxon>
        <taxon>Flavobacteriia</taxon>
        <taxon>Flavobacteriales</taxon>
        <taxon>Flavobacteriaceae</taxon>
        <taxon>Flavobacterium</taxon>
    </lineage>
</organism>
<comment type="caution">
    <text evidence="1">The sequence shown here is derived from an EMBL/GenBank/DDBJ whole genome shotgun (WGS) entry which is preliminary data.</text>
</comment>
<accession>A0ABU9HP83</accession>
<proteinExistence type="predicted"/>